<sequence>MSRQRILRRWASLAACAIVIAGCTSDGGKCKKCAFMGDITPKPLGTISDPIWQQQESNAEASDFVVHEHEWIGNSIKLNAAGVEHVKQIAARAAEVPFPIIVERSSMSPKAGTKYQFPVHGDETLDMNRRTLVVQALQQMGVHDAEQRVVVGPALTPGFQEFEGERAYNMGFGNMGGFGFGGMGGGFGGGLW</sequence>
<reference evidence="1" key="1">
    <citation type="journal article" date="2020" name="mSystems">
        <title>Genome- and Community-Level Interaction Insights into Carbon Utilization and Element Cycling Functions of Hydrothermarchaeota in Hydrothermal Sediment.</title>
        <authorList>
            <person name="Zhou Z."/>
            <person name="Liu Y."/>
            <person name="Xu W."/>
            <person name="Pan J."/>
            <person name="Luo Z.H."/>
            <person name="Li M."/>
        </authorList>
    </citation>
    <scope>NUCLEOTIDE SEQUENCE [LARGE SCALE GENOMIC DNA]</scope>
    <source>
        <strain evidence="1">SpSt-508</strain>
    </source>
</reference>
<name>A0A7C4QNY9_9PLAN</name>
<evidence type="ECO:0008006" key="2">
    <source>
        <dbReference type="Google" id="ProtNLM"/>
    </source>
</evidence>
<dbReference type="PROSITE" id="PS51257">
    <property type="entry name" value="PROKAR_LIPOPROTEIN"/>
    <property type="match status" value="1"/>
</dbReference>
<evidence type="ECO:0000313" key="1">
    <source>
        <dbReference type="EMBL" id="HGT38705.1"/>
    </source>
</evidence>
<dbReference type="EMBL" id="DSVQ01000011">
    <property type="protein sequence ID" value="HGT38705.1"/>
    <property type="molecule type" value="Genomic_DNA"/>
</dbReference>
<comment type="caution">
    <text evidence="1">The sequence shown here is derived from an EMBL/GenBank/DDBJ whole genome shotgun (WGS) entry which is preliminary data.</text>
</comment>
<dbReference type="AlphaFoldDB" id="A0A7C4QNY9"/>
<organism evidence="1">
    <name type="scientific">Schlesneria paludicola</name>
    <dbReference type="NCBI Taxonomy" id="360056"/>
    <lineage>
        <taxon>Bacteria</taxon>
        <taxon>Pseudomonadati</taxon>
        <taxon>Planctomycetota</taxon>
        <taxon>Planctomycetia</taxon>
        <taxon>Planctomycetales</taxon>
        <taxon>Planctomycetaceae</taxon>
        <taxon>Schlesneria</taxon>
    </lineage>
</organism>
<protein>
    <recommendedName>
        <fullName evidence="2">Lipoprotein</fullName>
    </recommendedName>
</protein>
<proteinExistence type="predicted"/>
<gene>
    <name evidence="1" type="ORF">ENS64_05510</name>
</gene>
<accession>A0A7C4QNY9</accession>